<comment type="catalytic activity">
    <reaction evidence="13 14">
        <text>a very-long-chain (3R)-3-hydroxyacyl-CoA = a very-long-chain (2E)-enoyl-CoA + H2O</text>
        <dbReference type="Rhea" id="RHEA:45812"/>
        <dbReference type="ChEBI" id="CHEBI:15377"/>
        <dbReference type="ChEBI" id="CHEBI:83728"/>
        <dbReference type="ChEBI" id="CHEBI:85440"/>
        <dbReference type="EC" id="4.2.1.134"/>
    </reaction>
</comment>
<evidence type="ECO:0000313" key="16">
    <source>
        <dbReference type="Proteomes" id="UP000276776"/>
    </source>
</evidence>
<dbReference type="GO" id="GO:0102158">
    <property type="term" value="F:very-long-chain (3R)-3-hydroxyacyl-CoA dehydratase activity"/>
    <property type="evidence" value="ECO:0007669"/>
    <property type="project" value="UniProtKB-EC"/>
</dbReference>
<keyword evidence="8 14" id="KW-1133">Transmembrane helix</keyword>
<evidence type="ECO:0000313" key="15">
    <source>
        <dbReference type="EMBL" id="VDN06505.1"/>
    </source>
</evidence>
<protein>
    <recommendedName>
        <fullName evidence="4 14">Very-long-chain (3R)-3-hydroxyacyl-CoA dehydratase</fullName>
        <ecNumber evidence="4 14">4.2.1.134</ecNumber>
    </recommendedName>
</protein>
<dbReference type="UniPathway" id="UPA00094"/>
<organism evidence="17">
    <name type="scientific">Thelazia callipaeda</name>
    <name type="common">Oriental eyeworm</name>
    <name type="synonym">Parasitic nematode</name>
    <dbReference type="NCBI Taxonomy" id="103827"/>
    <lineage>
        <taxon>Eukaryota</taxon>
        <taxon>Metazoa</taxon>
        <taxon>Ecdysozoa</taxon>
        <taxon>Nematoda</taxon>
        <taxon>Chromadorea</taxon>
        <taxon>Rhabditida</taxon>
        <taxon>Spirurina</taxon>
        <taxon>Spiruromorpha</taxon>
        <taxon>Thelazioidea</taxon>
        <taxon>Thelaziidae</taxon>
        <taxon>Thelazia</taxon>
    </lineage>
</organism>
<evidence type="ECO:0000256" key="6">
    <source>
        <dbReference type="ARBA" id="ARBA00022692"/>
    </source>
</evidence>
<evidence type="ECO:0000256" key="10">
    <source>
        <dbReference type="ARBA" id="ARBA00023136"/>
    </source>
</evidence>
<evidence type="ECO:0000256" key="13">
    <source>
        <dbReference type="ARBA" id="ARBA00036671"/>
    </source>
</evidence>
<keyword evidence="10 14" id="KW-0472">Membrane</keyword>
<comment type="subcellular location">
    <subcellularLocation>
        <location evidence="14">Endoplasmic reticulum membrane</location>
        <topology evidence="14">Multi-pass membrane protein</topology>
    </subcellularLocation>
    <subcellularLocation>
        <location evidence="1">Membrane</location>
        <topology evidence="1">Multi-pass membrane protein</topology>
    </subcellularLocation>
</comment>
<feature type="transmembrane region" description="Helical" evidence="14">
    <location>
        <begin position="97"/>
        <end position="118"/>
    </location>
</feature>
<comment type="caution">
    <text evidence="14">Lacks conserved residue(s) required for the propagation of feature annotation.</text>
</comment>
<keyword evidence="5 14" id="KW-0444">Lipid biosynthesis</keyword>
<comment type="function">
    <text evidence="14">Catalyzes the third of the four reactions of the long-chain fatty acids elongation cycle. This endoplasmic reticulum-bound enzymatic process, allows the addition of two carbons to the chain of long- and very long-chain fatty acids/VLCFAs per cycle. This enzyme catalyzes the dehydration of the 3-hydroxyacyl-CoA intermediate into trans-2,3-enoyl-CoA, within each cycle of fatty acid elongation. Thereby, it participates to the production of VLCFAs of different chain lengths that are involved in multiple biological processes as precursors of membrane lipids and lipid mediators.</text>
</comment>
<comment type="similarity">
    <text evidence="3 14">Belongs to the very long-chain fatty acids dehydratase HACD family.</text>
</comment>
<sequence length="199" mass="22800">MLSPLQSYLLIYNAFQTFGWSIILCKVIARLVFTTYYGNLYQYCELELKIFQTAAILEILHAALGFVRSPVVTTAIQVYSRVSLVWLILNKAISTQLCLGVLFILIAWSVTEVVRYSYYGLSLINAVSKVHTWLRYSLFIVLYPLGVVGELLIILGALPEVAVRKHFTLELPNMANFGFSFWWYLIIYMVLYLPGSFLN</sequence>
<keyword evidence="9 14" id="KW-0443">Lipid metabolism</keyword>
<dbReference type="GO" id="GO:0042761">
    <property type="term" value="P:very long-chain fatty acid biosynthetic process"/>
    <property type="evidence" value="ECO:0007669"/>
    <property type="project" value="TreeGrafter"/>
</dbReference>
<evidence type="ECO:0000313" key="17">
    <source>
        <dbReference type="WBParaSite" id="TCLT_0000892401-mRNA-1"/>
    </source>
</evidence>
<evidence type="ECO:0000256" key="2">
    <source>
        <dbReference type="ARBA" id="ARBA00005194"/>
    </source>
</evidence>
<evidence type="ECO:0000256" key="11">
    <source>
        <dbReference type="ARBA" id="ARBA00023160"/>
    </source>
</evidence>
<evidence type="ECO:0000256" key="12">
    <source>
        <dbReference type="ARBA" id="ARBA00023239"/>
    </source>
</evidence>
<dbReference type="AlphaFoldDB" id="A0A0N5D787"/>
<dbReference type="STRING" id="103827.A0A0N5D787"/>
<keyword evidence="16" id="KW-1185">Reference proteome</keyword>
<name>A0A0N5D787_THECL</name>
<keyword evidence="12 14" id="KW-0456">Lyase</keyword>
<dbReference type="OrthoDB" id="46988at2759"/>
<dbReference type="GO" id="GO:0005789">
    <property type="term" value="C:endoplasmic reticulum membrane"/>
    <property type="evidence" value="ECO:0007669"/>
    <property type="project" value="UniProtKB-SubCell"/>
</dbReference>
<comment type="pathway">
    <text evidence="2 14">Lipid metabolism; fatty acid biosynthesis.</text>
</comment>
<proteinExistence type="inferred from homology"/>
<dbReference type="GO" id="GO:0030148">
    <property type="term" value="P:sphingolipid biosynthetic process"/>
    <property type="evidence" value="ECO:0007669"/>
    <property type="project" value="TreeGrafter"/>
</dbReference>
<keyword evidence="7 14" id="KW-0276">Fatty acid metabolism</keyword>
<evidence type="ECO:0000256" key="8">
    <source>
        <dbReference type="ARBA" id="ARBA00022989"/>
    </source>
</evidence>
<feature type="transmembrane region" description="Helical" evidence="14">
    <location>
        <begin position="138"/>
        <end position="162"/>
    </location>
</feature>
<keyword evidence="6 14" id="KW-0812">Transmembrane</keyword>
<dbReference type="GO" id="GO:0030497">
    <property type="term" value="P:fatty acid elongation"/>
    <property type="evidence" value="ECO:0007669"/>
    <property type="project" value="TreeGrafter"/>
</dbReference>
<evidence type="ECO:0000256" key="1">
    <source>
        <dbReference type="ARBA" id="ARBA00004141"/>
    </source>
</evidence>
<gene>
    <name evidence="15" type="ORF">TCLT_LOCUS8913</name>
</gene>
<feature type="transmembrane region" description="Helical" evidence="14">
    <location>
        <begin position="174"/>
        <end position="193"/>
    </location>
</feature>
<keyword evidence="11 14" id="KW-0275">Fatty acid biosynthesis</keyword>
<evidence type="ECO:0000256" key="9">
    <source>
        <dbReference type="ARBA" id="ARBA00023098"/>
    </source>
</evidence>
<reference evidence="15 16" key="2">
    <citation type="submission" date="2018-11" db="EMBL/GenBank/DDBJ databases">
        <authorList>
            <consortium name="Pathogen Informatics"/>
        </authorList>
    </citation>
    <scope>NUCLEOTIDE SEQUENCE [LARGE SCALE GENOMIC DNA]</scope>
</reference>
<dbReference type="PANTHER" id="PTHR11035">
    <property type="entry name" value="VERY-LONG-CHAIN (3R)-3-HYDROXYACYL-COA DEHYDRATASE"/>
    <property type="match status" value="1"/>
</dbReference>
<accession>A0A0N5D787</accession>
<dbReference type="PANTHER" id="PTHR11035:SF3">
    <property type="entry name" value="VERY-LONG-CHAIN (3R)-3-HYDROXYACYL-COA DEHYDRATASE"/>
    <property type="match status" value="1"/>
</dbReference>
<evidence type="ECO:0000256" key="4">
    <source>
        <dbReference type="ARBA" id="ARBA00013122"/>
    </source>
</evidence>
<evidence type="ECO:0000256" key="5">
    <source>
        <dbReference type="ARBA" id="ARBA00022516"/>
    </source>
</evidence>
<evidence type="ECO:0000256" key="14">
    <source>
        <dbReference type="RuleBase" id="RU363109"/>
    </source>
</evidence>
<dbReference type="InterPro" id="IPR007482">
    <property type="entry name" value="Tyr_Pase-like_PTPLA"/>
</dbReference>
<evidence type="ECO:0000256" key="7">
    <source>
        <dbReference type="ARBA" id="ARBA00022832"/>
    </source>
</evidence>
<dbReference type="Proteomes" id="UP000276776">
    <property type="component" value="Unassembled WGS sequence"/>
</dbReference>
<dbReference type="EC" id="4.2.1.134" evidence="4 14"/>
<dbReference type="Pfam" id="PF04387">
    <property type="entry name" value="PTPLA"/>
    <property type="match status" value="1"/>
</dbReference>
<feature type="transmembrane region" description="Helical" evidence="14">
    <location>
        <begin position="12"/>
        <end position="33"/>
    </location>
</feature>
<evidence type="ECO:0000256" key="3">
    <source>
        <dbReference type="ARBA" id="ARBA00007811"/>
    </source>
</evidence>
<dbReference type="EMBL" id="UYYF01004701">
    <property type="protein sequence ID" value="VDN06505.1"/>
    <property type="molecule type" value="Genomic_DNA"/>
</dbReference>
<dbReference type="OMA" id="MYLFHDR"/>
<dbReference type="WBParaSite" id="TCLT_0000892401-mRNA-1">
    <property type="protein sequence ID" value="TCLT_0000892401-mRNA-1"/>
    <property type="gene ID" value="TCLT_0000892401"/>
</dbReference>
<keyword evidence="14" id="KW-0256">Endoplasmic reticulum</keyword>
<reference evidence="17" key="1">
    <citation type="submission" date="2017-02" db="UniProtKB">
        <authorList>
            <consortium name="WormBaseParasite"/>
        </authorList>
    </citation>
    <scope>IDENTIFICATION</scope>
</reference>